<evidence type="ECO:0000256" key="5">
    <source>
        <dbReference type="SAM" id="MobiDB-lite"/>
    </source>
</evidence>
<dbReference type="Proteomes" id="UP000646426">
    <property type="component" value="Unassembled WGS sequence"/>
</dbReference>
<keyword evidence="4 6" id="KW-0472">Membrane</keyword>
<feature type="transmembrane region" description="Helical" evidence="6">
    <location>
        <begin position="110"/>
        <end position="128"/>
    </location>
</feature>
<dbReference type="InterPro" id="IPR006603">
    <property type="entry name" value="PQ-loop_rpt"/>
</dbReference>
<name>A0A918T362_9GAMM</name>
<organism evidence="7 8">
    <name type="scientific">Cognatilysobacter bugurensis</name>
    <dbReference type="NCBI Taxonomy" id="543356"/>
    <lineage>
        <taxon>Bacteria</taxon>
        <taxon>Pseudomonadati</taxon>
        <taxon>Pseudomonadota</taxon>
        <taxon>Gammaproteobacteria</taxon>
        <taxon>Lysobacterales</taxon>
        <taxon>Lysobacteraceae</taxon>
        <taxon>Cognatilysobacter</taxon>
    </lineage>
</organism>
<evidence type="ECO:0000256" key="4">
    <source>
        <dbReference type="ARBA" id="ARBA00023136"/>
    </source>
</evidence>
<feature type="region of interest" description="Disordered" evidence="5">
    <location>
        <begin position="1"/>
        <end position="39"/>
    </location>
</feature>
<dbReference type="Pfam" id="PF04193">
    <property type="entry name" value="PQ-loop"/>
    <property type="match status" value="1"/>
</dbReference>
<dbReference type="Gene3D" id="1.20.1280.290">
    <property type="match status" value="1"/>
</dbReference>
<evidence type="ECO:0000256" key="1">
    <source>
        <dbReference type="ARBA" id="ARBA00004141"/>
    </source>
</evidence>
<feature type="transmembrane region" description="Helical" evidence="6">
    <location>
        <begin position="54"/>
        <end position="73"/>
    </location>
</feature>
<proteinExistence type="predicted"/>
<keyword evidence="3 6" id="KW-1133">Transmembrane helix</keyword>
<evidence type="ECO:0000256" key="3">
    <source>
        <dbReference type="ARBA" id="ARBA00022989"/>
    </source>
</evidence>
<reference evidence="7" key="2">
    <citation type="submission" date="2020-09" db="EMBL/GenBank/DDBJ databases">
        <authorList>
            <person name="Sun Q."/>
            <person name="Kim S."/>
        </authorList>
    </citation>
    <scope>NUCLEOTIDE SEQUENCE</scope>
    <source>
        <strain evidence="7">KCTC 23077</strain>
    </source>
</reference>
<evidence type="ECO:0000256" key="2">
    <source>
        <dbReference type="ARBA" id="ARBA00022692"/>
    </source>
</evidence>
<accession>A0A918T362</accession>
<reference evidence="7" key="1">
    <citation type="journal article" date="2014" name="Int. J. Syst. Evol. Microbiol.">
        <title>Complete genome sequence of Corynebacterium casei LMG S-19264T (=DSM 44701T), isolated from a smear-ripened cheese.</title>
        <authorList>
            <consortium name="US DOE Joint Genome Institute (JGI-PGF)"/>
            <person name="Walter F."/>
            <person name="Albersmeier A."/>
            <person name="Kalinowski J."/>
            <person name="Ruckert C."/>
        </authorList>
    </citation>
    <scope>NUCLEOTIDE SEQUENCE</scope>
    <source>
        <strain evidence="7">KCTC 23077</strain>
    </source>
</reference>
<keyword evidence="8" id="KW-1185">Reference proteome</keyword>
<protein>
    <submittedName>
        <fullName evidence="7">Uncharacterized protein</fullName>
    </submittedName>
</protein>
<sequence>MLSAERVLGVSPASHAGSTTLQPRFRPTSHAVAHRESRRSPACQQALRMSPTDWIGWVASAVLIATLGRQVFVQWRERSTEGLSSWLFVGQLTASVLFTIYSALVGNAVFVFTNSVLLGTAIAGQLIFRRNRRLMAAEQGHSHGR</sequence>
<evidence type="ECO:0000256" key="6">
    <source>
        <dbReference type="SAM" id="Phobius"/>
    </source>
</evidence>
<dbReference type="GO" id="GO:0016020">
    <property type="term" value="C:membrane"/>
    <property type="evidence" value="ECO:0007669"/>
    <property type="project" value="UniProtKB-SubCell"/>
</dbReference>
<evidence type="ECO:0000313" key="8">
    <source>
        <dbReference type="Proteomes" id="UP000646426"/>
    </source>
</evidence>
<gene>
    <name evidence="7" type="ORF">GCM10007067_29270</name>
</gene>
<evidence type="ECO:0000313" key="7">
    <source>
        <dbReference type="EMBL" id="GHA89547.1"/>
    </source>
</evidence>
<feature type="transmembrane region" description="Helical" evidence="6">
    <location>
        <begin position="85"/>
        <end position="104"/>
    </location>
</feature>
<dbReference type="AlphaFoldDB" id="A0A918T362"/>
<comment type="caution">
    <text evidence="7">The sequence shown here is derived from an EMBL/GenBank/DDBJ whole genome shotgun (WGS) entry which is preliminary data.</text>
</comment>
<comment type="subcellular location">
    <subcellularLocation>
        <location evidence="1">Membrane</location>
        <topology evidence="1">Multi-pass membrane protein</topology>
    </subcellularLocation>
</comment>
<dbReference type="EMBL" id="BMYD01000007">
    <property type="protein sequence ID" value="GHA89547.1"/>
    <property type="molecule type" value="Genomic_DNA"/>
</dbReference>
<keyword evidence="2 6" id="KW-0812">Transmembrane</keyword>